<feature type="active site" description="Nucleophile" evidence="4">
    <location>
        <position position="304"/>
    </location>
</feature>
<protein>
    <recommendedName>
        <fullName evidence="5">GH26 domain-containing protein</fullName>
    </recommendedName>
</protein>
<dbReference type="RefSeq" id="WP_138657827.1">
    <property type="nucleotide sequence ID" value="NZ_VATY01000002.1"/>
</dbReference>
<keyword evidence="2 4" id="KW-0378">Hydrolase</keyword>
<comment type="similarity">
    <text evidence="1 4">Belongs to the glycosyl hydrolase 26 family.</text>
</comment>
<keyword evidence="3 4" id="KW-0326">Glycosidase</keyword>
<sequence>MQRILPLFGLLVVFACSPEDNLKSIETIENTDMIEESESSNIPEGPVFDGRNKETILDYLETLIANKQLIVGQQCGDAPDSTWWYYNTYVDQLADETGKHVGLIGADFGWFNGDNYPVQTLIDHWRDGGLVTVSWHADNPFVDKVDVYWDTVNDKDQINLKSLLKGASETKARASYRTELDKVAGALQKLRDAGVTVIWRPFHEMNGDFFWWGTNANGNRQTNEEDYKALWIDLYNTFKWDYGLDNLIWAYSVVPSETWYAAVTVYYPGDEYVDLVGMDYYGNQPDFPHYEELITLGKPIVMSESGPRETGYGNWNMMDFANLLKGKAAYFLQWHSWNGAKVAIKDNKNFMEMMDSDFVITRDELLPTSF</sequence>
<feature type="active site" description="Proton donor" evidence="4">
    <location>
        <position position="204"/>
    </location>
</feature>
<dbReference type="PROSITE" id="PS51257">
    <property type="entry name" value="PROKAR_LIPOPROTEIN"/>
    <property type="match status" value="1"/>
</dbReference>
<dbReference type="EMBL" id="VATY01000002">
    <property type="protein sequence ID" value="TMM56843.1"/>
    <property type="molecule type" value="Genomic_DNA"/>
</dbReference>
<gene>
    <name evidence="6" type="ORF">FEE95_10100</name>
</gene>
<dbReference type="GO" id="GO:0006080">
    <property type="term" value="P:substituted mannan metabolic process"/>
    <property type="evidence" value="ECO:0007669"/>
    <property type="project" value="InterPro"/>
</dbReference>
<dbReference type="Proteomes" id="UP000310314">
    <property type="component" value="Unassembled WGS sequence"/>
</dbReference>
<evidence type="ECO:0000259" key="5">
    <source>
        <dbReference type="PROSITE" id="PS51764"/>
    </source>
</evidence>
<evidence type="ECO:0000313" key="6">
    <source>
        <dbReference type="EMBL" id="TMM56843.1"/>
    </source>
</evidence>
<evidence type="ECO:0000256" key="3">
    <source>
        <dbReference type="ARBA" id="ARBA00023295"/>
    </source>
</evidence>
<dbReference type="SUPFAM" id="SSF51445">
    <property type="entry name" value="(Trans)glycosidases"/>
    <property type="match status" value="1"/>
</dbReference>
<accession>A0A5S3PSG9</accession>
<dbReference type="PANTHER" id="PTHR40079:SF4">
    <property type="entry name" value="GH26 DOMAIN-CONTAINING PROTEIN-RELATED"/>
    <property type="match status" value="1"/>
</dbReference>
<dbReference type="InterPro" id="IPR017853">
    <property type="entry name" value="GH"/>
</dbReference>
<dbReference type="PRINTS" id="PR00739">
    <property type="entry name" value="GLHYDRLASE26"/>
</dbReference>
<dbReference type="GO" id="GO:0016985">
    <property type="term" value="F:mannan endo-1,4-beta-mannosidase activity"/>
    <property type="evidence" value="ECO:0007669"/>
    <property type="project" value="InterPro"/>
</dbReference>
<proteinExistence type="inferred from homology"/>
<keyword evidence="7" id="KW-1185">Reference proteome</keyword>
<evidence type="ECO:0000256" key="4">
    <source>
        <dbReference type="PROSITE-ProRule" id="PRU01100"/>
    </source>
</evidence>
<comment type="caution">
    <text evidence="6">The sequence shown here is derived from an EMBL/GenBank/DDBJ whole genome shotgun (WGS) entry which is preliminary data.</text>
</comment>
<name>A0A5S3PSG9_9FLAO</name>
<evidence type="ECO:0000313" key="7">
    <source>
        <dbReference type="Proteomes" id="UP000310314"/>
    </source>
</evidence>
<dbReference type="Pfam" id="PF02156">
    <property type="entry name" value="Glyco_hydro_26"/>
    <property type="match status" value="1"/>
</dbReference>
<dbReference type="OrthoDB" id="9816550at2"/>
<dbReference type="Gene3D" id="3.20.20.80">
    <property type="entry name" value="Glycosidases"/>
    <property type="match status" value="1"/>
</dbReference>
<reference evidence="6 7" key="1">
    <citation type="submission" date="2019-05" db="EMBL/GenBank/DDBJ databases">
        <authorList>
            <person name="Zhang J.-Y."/>
            <person name="Feg X."/>
            <person name="Du Z.-J."/>
        </authorList>
    </citation>
    <scope>NUCLEOTIDE SEQUENCE [LARGE SCALE GENOMIC DNA]</scope>
    <source>
        <strain evidence="6 7">RZ26</strain>
    </source>
</reference>
<evidence type="ECO:0000256" key="2">
    <source>
        <dbReference type="ARBA" id="ARBA00022801"/>
    </source>
</evidence>
<dbReference type="InterPro" id="IPR000805">
    <property type="entry name" value="Glyco_hydro_26"/>
</dbReference>
<evidence type="ECO:0000256" key="1">
    <source>
        <dbReference type="ARBA" id="ARBA00007754"/>
    </source>
</evidence>
<organism evidence="6 7">
    <name type="scientific">Maribacter algarum</name>
    <name type="common">ex Zhang et al. 2020</name>
    <dbReference type="NCBI Taxonomy" id="2578118"/>
    <lineage>
        <taxon>Bacteria</taxon>
        <taxon>Pseudomonadati</taxon>
        <taxon>Bacteroidota</taxon>
        <taxon>Flavobacteriia</taxon>
        <taxon>Flavobacteriales</taxon>
        <taxon>Flavobacteriaceae</taxon>
        <taxon>Maribacter</taxon>
    </lineage>
</organism>
<dbReference type="InterPro" id="IPR022790">
    <property type="entry name" value="GH26_dom"/>
</dbReference>
<dbReference type="PROSITE" id="PS51764">
    <property type="entry name" value="GH26"/>
    <property type="match status" value="1"/>
</dbReference>
<dbReference type="AlphaFoldDB" id="A0A5S3PSG9"/>
<feature type="domain" description="GH26" evidence="5">
    <location>
        <begin position="51"/>
        <end position="363"/>
    </location>
</feature>
<dbReference type="PANTHER" id="PTHR40079">
    <property type="entry name" value="MANNAN ENDO-1,4-BETA-MANNOSIDASE E-RELATED"/>
    <property type="match status" value="1"/>
</dbReference>